<name>A0ABQ3XDT2_9ACTN</name>
<keyword evidence="2" id="KW-0812">Transmembrane</keyword>
<evidence type="ECO:0000256" key="2">
    <source>
        <dbReference type="SAM" id="Phobius"/>
    </source>
</evidence>
<dbReference type="Gene3D" id="2.60.40.780">
    <property type="entry name" value="von Hippel-Lindau disease tumour suppressor, beta domain"/>
    <property type="match status" value="1"/>
</dbReference>
<dbReference type="EMBL" id="BOMG01000061">
    <property type="protein sequence ID" value="GID56644.1"/>
    <property type="molecule type" value="Genomic_DNA"/>
</dbReference>
<organism evidence="4 5">
    <name type="scientific">Actinoplanes couchii</name>
    <dbReference type="NCBI Taxonomy" id="403638"/>
    <lineage>
        <taxon>Bacteria</taxon>
        <taxon>Bacillati</taxon>
        <taxon>Actinomycetota</taxon>
        <taxon>Actinomycetes</taxon>
        <taxon>Micromonosporales</taxon>
        <taxon>Micromonosporaceae</taxon>
        <taxon>Actinoplanes</taxon>
    </lineage>
</organism>
<keyword evidence="2" id="KW-1133">Transmembrane helix</keyword>
<evidence type="ECO:0000313" key="5">
    <source>
        <dbReference type="Proteomes" id="UP000612282"/>
    </source>
</evidence>
<evidence type="ECO:0000259" key="3">
    <source>
        <dbReference type="Pfam" id="PF01847"/>
    </source>
</evidence>
<feature type="region of interest" description="Disordered" evidence="1">
    <location>
        <begin position="1"/>
        <end position="36"/>
    </location>
</feature>
<proteinExistence type="predicted"/>
<evidence type="ECO:0000313" key="4">
    <source>
        <dbReference type="EMBL" id="GID56644.1"/>
    </source>
</evidence>
<dbReference type="InterPro" id="IPR036208">
    <property type="entry name" value="VHL_sf"/>
</dbReference>
<dbReference type="Proteomes" id="UP000612282">
    <property type="component" value="Unassembled WGS sequence"/>
</dbReference>
<reference evidence="4 5" key="1">
    <citation type="submission" date="2021-01" db="EMBL/GenBank/DDBJ databases">
        <title>Whole genome shotgun sequence of Actinoplanes couchii NBRC 106145.</title>
        <authorList>
            <person name="Komaki H."/>
            <person name="Tamura T."/>
        </authorList>
    </citation>
    <scope>NUCLEOTIDE SEQUENCE [LARGE SCALE GENOMIC DNA]</scope>
    <source>
        <strain evidence="4 5">NBRC 106145</strain>
    </source>
</reference>
<dbReference type="SUPFAM" id="SSF49468">
    <property type="entry name" value="VHL"/>
    <property type="match status" value="1"/>
</dbReference>
<feature type="domain" description="von Hippel-Lindau disease tumour suppressor beta" evidence="3">
    <location>
        <begin position="112"/>
        <end position="168"/>
    </location>
</feature>
<sequence length="191" mass="19343">MAPAVDPYDPPLVEVDTSPLTETAPPAPEPEAGPGPGNRRLIVVVLALAAVLGAGGVVMLVQLWPSSTPLPAAGAATTTASASAGPAASADPGDPATWPELNALPAALIASLRSVEDGADTRIVFVNERADAVVLSWVDENGKLSPYATVEAGQAYEQKTFAGHFWSAAGADGTVIAVFQATAQPGRVLLR</sequence>
<feature type="transmembrane region" description="Helical" evidence="2">
    <location>
        <begin position="41"/>
        <end position="64"/>
    </location>
</feature>
<comment type="caution">
    <text evidence="4">The sequence shown here is derived from an EMBL/GenBank/DDBJ whole genome shotgun (WGS) entry which is preliminary data.</text>
</comment>
<keyword evidence="2" id="KW-0472">Membrane</keyword>
<dbReference type="InterPro" id="IPR024053">
    <property type="entry name" value="VHL_beta_dom"/>
</dbReference>
<gene>
    <name evidence="4" type="ORF">Aco03nite_050480</name>
</gene>
<accession>A0ABQ3XDT2</accession>
<protein>
    <recommendedName>
        <fullName evidence="3">von Hippel-Lindau disease tumour suppressor beta domain-containing protein</fullName>
    </recommendedName>
</protein>
<keyword evidence="5" id="KW-1185">Reference proteome</keyword>
<dbReference type="InterPro" id="IPR037140">
    <property type="entry name" value="VHL_beta_dom_sf"/>
</dbReference>
<evidence type="ECO:0000256" key="1">
    <source>
        <dbReference type="SAM" id="MobiDB-lite"/>
    </source>
</evidence>
<dbReference type="Pfam" id="PF01847">
    <property type="entry name" value="VHL"/>
    <property type="match status" value="1"/>
</dbReference>